<evidence type="ECO:0000313" key="3">
    <source>
        <dbReference type="EMBL" id="KAF8400073.1"/>
    </source>
</evidence>
<protein>
    <recommendedName>
        <fullName evidence="5">SOUL heme-binding protein</fullName>
    </recommendedName>
</protein>
<dbReference type="PANTHER" id="PTHR11220:SF59">
    <property type="entry name" value="HEME-BINDING PROTEIN 2-LIKE"/>
    <property type="match status" value="1"/>
</dbReference>
<dbReference type="Proteomes" id="UP000655225">
    <property type="component" value="Unassembled WGS sequence"/>
</dbReference>
<comment type="similarity">
    <text evidence="1">Belongs to the HEBP family.</text>
</comment>
<name>A0A834Z825_TETSI</name>
<dbReference type="PANTHER" id="PTHR11220">
    <property type="entry name" value="HEME-BINDING PROTEIN-RELATED"/>
    <property type="match status" value="1"/>
</dbReference>
<dbReference type="OMA" id="HCEVWYV"/>
<dbReference type="SUPFAM" id="SSF55136">
    <property type="entry name" value="Probable bacterial effector-binding domain"/>
    <property type="match status" value="1"/>
</dbReference>
<evidence type="ECO:0000256" key="1">
    <source>
        <dbReference type="ARBA" id="ARBA00009817"/>
    </source>
</evidence>
<organism evidence="3 4">
    <name type="scientific">Tetracentron sinense</name>
    <name type="common">Spur-leaf</name>
    <dbReference type="NCBI Taxonomy" id="13715"/>
    <lineage>
        <taxon>Eukaryota</taxon>
        <taxon>Viridiplantae</taxon>
        <taxon>Streptophyta</taxon>
        <taxon>Embryophyta</taxon>
        <taxon>Tracheophyta</taxon>
        <taxon>Spermatophyta</taxon>
        <taxon>Magnoliopsida</taxon>
        <taxon>Trochodendrales</taxon>
        <taxon>Trochodendraceae</taxon>
        <taxon>Tetracentron</taxon>
    </lineage>
</organism>
<dbReference type="FunFam" id="3.20.80.10:FF:000002">
    <property type="entry name" value="Heme-binding protein 2"/>
    <property type="match status" value="1"/>
</dbReference>
<keyword evidence="2" id="KW-0732">Signal</keyword>
<dbReference type="Pfam" id="PF04832">
    <property type="entry name" value="SOUL"/>
    <property type="match status" value="1"/>
</dbReference>
<dbReference type="OrthoDB" id="6424451at2759"/>
<sequence length="226" mass="25650">MVRAIEQMGWLARRFHLLLLVFILSVFLKGEAMAYEKPLNCRGLECAPYVVIHSQKDLEIRSYTKAIWMSTPPINSSSYKEAVDIGFNSLFAYIQGKNHQRAKIEMTAPVLVDLFPSAGPFCYSSFAVHFYVPQKYQKNPPLSDQVHPARLPKYRFAAVRQFGGFMNDTNIPLQASALKKSLKGTPWESAKHGGVGDPLPYSVAGYNSPYEYENRVNEVMLWFDKS</sequence>
<evidence type="ECO:0008006" key="5">
    <source>
        <dbReference type="Google" id="ProtNLM"/>
    </source>
</evidence>
<feature type="chain" id="PRO_5032694925" description="SOUL heme-binding protein" evidence="2">
    <location>
        <begin position="35"/>
        <end position="226"/>
    </location>
</feature>
<dbReference type="InterPro" id="IPR006917">
    <property type="entry name" value="SOUL_heme-bd"/>
</dbReference>
<dbReference type="InterPro" id="IPR011256">
    <property type="entry name" value="Reg_factor_effector_dom_sf"/>
</dbReference>
<evidence type="ECO:0000313" key="4">
    <source>
        <dbReference type="Proteomes" id="UP000655225"/>
    </source>
</evidence>
<evidence type="ECO:0000256" key="2">
    <source>
        <dbReference type="SAM" id="SignalP"/>
    </source>
</evidence>
<gene>
    <name evidence="3" type="ORF">HHK36_015948</name>
</gene>
<dbReference type="AlphaFoldDB" id="A0A834Z825"/>
<dbReference type="EMBL" id="JABCRI010000010">
    <property type="protein sequence ID" value="KAF8400073.1"/>
    <property type="molecule type" value="Genomic_DNA"/>
</dbReference>
<keyword evidence="4" id="KW-1185">Reference proteome</keyword>
<dbReference type="Gene3D" id="3.20.80.10">
    <property type="entry name" value="Regulatory factor, effector binding domain"/>
    <property type="match status" value="1"/>
</dbReference>
<reference evidence="3 4" key="1">
    <citation type="submission" date="2020-04" db="EMBL/GenBank/DDBJ databases">
        <title>Plant Genome Project.</title>
        <authorList>
            <person name="Zhang R.-G."/>
        </authorList>
    </citation>
    <scope>NUCLEOTIDE SEQUENCE [LARGE SCALE GENOMIC DNA]</scope>
    <source>
        <strain evidence="3">YNK0</strain>
        <tissue evidence="3">Leaf</tissue>
    </source>
</reference>
<accession>A0A834Z825</accession>
<proteinExistence type="inferred from homology"/>
<feature type="signal peptide" evidence="2">
    <location>
        <begin position="1"/>
        <end position="34"/>
    </location>
</feature>
<comment type="caution">
    <text evidence="3">The sequence shown here is derived from an EMBL/GenBank/DDBJ whole genome shotgun (WGS) entry which is preliminary data.</text>
</comment>